<accession>A0A382UYN7</accession>
<protein>
    <submittedName>
        <fullName evidence="1">Uncharacterized protein</fullName>
    </submittedName>
</protein>
<evidence type="ECO:0000313" key="1">
    <source>
        <dbReference type="EMBL" id="SVD39349.1"/>
    </source>
</evidence>
<feature type="non-terminal residue" evidence="1">
    <location>
        <position position="58"/>
    </location>
</feature>
<reference evidence="1" key="1">
    <citation type="submission" date="2018-05" db="EMBL/GenBank/DDBJ databases">
        <authorList>
            <person name="Lanie J.A."/>
            <person name="Ng W.-L."/>
            <person name="Kazmierczak K.M."/>
            <person name="Andrzejewski T.M."/>
            <person name="Davidsen T.M."/>
            <person name="Wayne K.J."/>
            <person name="Tettelin H."/>
            <person name="Glass J.I."/>
            <person name="Rusch D."/>
            <person name="Podicherti R."/>
            <person name="Tsui H.-C.T."/>
            <person name="Winkler M.E."/>
        </authorList>
    </citation>
    <scope>NUCLEOTIDE SEQUENCE</scope>
</reference>
<proteinExistence type="predicted"/>
<dbReference type="EMBL" id="UINC01147811">
    <property type="protein sequence ID" value="SVD39349.1"/>
    <property type="molecule type" value="Genomic_DNA"/>
</dbReference>
<sequence>MTTYYIPKMRCTLEQAQKNSEIRGIKISTGNAFQFWCEHFGCKASISVEGGWVRGGSS</sequence>
<organism evidence="1">
    <name type="scientific">marine metagenome</name>
    <dbReference type="NCBI Taxonomy" id="408172"/>
    <lineage>
        <taxon>unclassified sequences</taxon>
        <taxon>metagenomes</taxon>
        <taxon>ecological metagenomes</taxon>
    </lineage>
</organism>
<dbReference type="AlphaFoldDB" id="A0A382UYN7"/>
<gene>
    <name evidence="1" type="ORF">METZ01_LOCUS392203</name>
</gene>
<name>A0A382UYN7_9ZZZZ</name>